<dbReference type="Pfam" id="PF01979">
    <property type="entry name" value="Amidohydro_1"/>
    <property type="match status" value="1"/>
</dbReference>
<evidence type="ECO:0000313" key="4">
    <source>
        <dbReference type="Proteomes" id="UP000187209"/>
    </source>
</evidence>
<evidence type="ECO:0000313" key="3">
    <source>
        <dbReference type="EMBL" id="OMJ78459.1"/>
    </source>
</evidence>
<comment type="caution">
    <text evidence="3">The sequence shown here is derived from an EMBL/GenBank/DDBJ whole genome shotgun (WGS) entry which is preliminary data.</text>
</comment>
<dbReference type="AlphaFoldDB" id="A0A1R2BNR0"/>
<dbReference type="Proteomes" id="UP000187209">
    <property type="component" value="Unassembled WGS sequence"/>
</dbReference>
<feature type="domain" description="Amidohydrolase-related" evidence="2">
    <location>
        <begin position="573"/>
        <end position="645"/>
    </location>
</feature>
<feature type="region of interest" description="Disordered" evidence="1">
    <location>
        <begin position="292"/>
        <end position="317"/>
    </location>
</feature>
<protein>
    <recommendedName>
        <fullName evidence="2">Amidohydrolase-related domain-containing protein</fullName>
    </recommendedName>
</protein>
<reference evidence="3 4" key="1">
    <citation type="submission" date="2016-11" db="EMBL/GenBank/DDBJ databases">
        <title>The macronuclear genome of Stentor coeruleus: a giant cell with tiny introns.</title>
        <authorList>
            <person name="Slabodnick M."/>
            <person name="Ruby J.G."/>
            <person name="Reiff S.B."/>
            <person name="Swart E.C."/>
            <person name="Gosai S."/>
            <person name="Prabakaran S."/>
            <person name="Witkowska E."/>
            <person name="Larue G.E."/>
            <person name="Fisher S."/>
            <person name="Freeman R.M."/>
            <person name="Gunawardena J."/>
            <person name="Chu W."/>
            <person name="Stover N.A."/>
            <person name="Gregory B.D."/>
            <person name="Nowacki M."/>
            <person name="Derisi J."/>
            <person name="Roy S.W."/>
            <person name="Marshall W.F."/>
            <person name="Sood P."/>
        </authorList>
    </citation>
    <scope>NUCLEOTIDE SEQUENCE [LARGE SCALE GENOMIC DNA]</scope>
    <source>
        <strain evidence="3">WM001</strain>
    </source>
</reference>
<name>A0A1R2BNR0_9CILI</name>
<dbReference type="OrthoDB" id="292450at2759"/>
<feature type="region of interest" description="Disordered" evidence="1">
    <location>
        <begin position="220"/>
        <end position="252"/>
    </location>
</feature>
<feature type="compositionally biased region" description="Acidic residues" evidence="1">
    <location>
        <begin position="226"/>
        <end position="248"/>
    </location>
</feature>
<evidence type="ECO:0000259" key="2">
    <source>
        <dbReference type="Pfam" id="PF01979"/>
    </source>
</evidence>
<dbReference type="GO" id="GO:0006145">
    <property type="term" value="P:purine nucleobase catabolic process"/>
    <property type="evidence" value="ECO:0007669"/>
    <property type="project" value="TreeGrafter"/>
</dbReference>
<dbReference type="InterPro" id="IPR032466">
    <property type="entry name" value="Metal_Hydrolase"/>
</dbReference>
<evidence type="ECO:0000256" key="1">
    <source>
        <dbReference type="SAM" id="MobiDB-lite"/>
    </source>
</evidence>
<organism evidence="3 4">
    <name type="scientific">Stentor coeruleus</name>
    <dbReference type="NCBI Taxonomy" id="5963"/>
    <lineage>
        <taxon>Eukaryota</taxon>
        <taxon>Sar</taxon>
        <taxon>Alveolata</taxon>
        <taxon>Ciliophora</taxon>
        <taxon>Postciliodesmatophora</taxon>
        <taxon>Heterotrichea</taxon>
        <taxon>Heterotrichida</taxon>
        <taxon>Stentoridae</taxon>
        <taxon>Stentor</taxon>
    </lineage>
</organism>
<sequence length="664" mass="75192">MVRFGIYSKHIVLSEYMDTKPRHPQAGVILIENEIIQDVILIGRNDTFMHMQELLHDWTLQDYTDLYISPGIIDINTRIECDTYDKLTQEAVKGGVTLVYVESGHHYSQPLMTELYCDVAHVQIVDENTLFDQIGNSVCALKGYLFPPANSIKSIANLDYVINAAKRTGLPLIIDPTLPDPRMLYMASPLRLEKLEDRNKADIISSGSTVFAAAFPESMDKLSNSEESEDSQTPISEDDEDDYYDDDEVPIKSSSLQAEDIKSIIYHQRSISDEKTEKPNFNRFAPGIVITEEDEKKEKKEKTPKLPMPSNKSRRSSHDIYTDLDVRIKASQNNIEDLCLAEKFTYSFAGQTSFLNIEIPKKSSSMSSISLSEESPQLVYIPERSETEGSSPQRRRSLRPAPIQIKVDTKPDVTKDYTYYLANCPEHWEILGVEKVLELVGADSKIHFSNLSSAAAINRVRQFRSKCQNLSCEIAAVQLYFNSSLIKIGDTRFKNSPPIRNCGNCNLLWDLLKMKGIDCICSQHISLDPTNKLSGNFQQSLSGISSIGCTLSSIWHILNVPVNHHDQLEHYIVRLAKWLSLHPAKILGIDNKRGKIEKGRYADLILWNPKIKYFLDTKYSYNTTCPFMSMDLLGKIHKVIVRGNIAFDACKSDEIKPVGLEISR</sequence>
<dbReference type="InterPro" id="IPR011059">
    <property type="entry name" value="Metal-dep_hydrolase_composite"/>
</dbReference>
<dbReference type="PANTHER" id="PTHR43668">
    <property type="entry name" value="ALLANTOINASE"/>
    <property type="match status" value="1"/>
</dbReference>
<dbReference type="SUPFAM" id="SSF51556">
    <property type="entry name" value="Metallo-dependent hydrolases"/>
    <property type="match status" value="1"/>
</dbReference>
<dbReference type="Gene3D" id="3.20.20.140">
    <property type="entry name" value="Metal-dependent hydrolases"/>
    <property type="match status" value="2"/>
</dbReference>
<dbReference type="InterPro" id="IPR050138">
    <property type="entry name" value="DHOase/Allantoinase_Hydrolase"/>
</dbReference>
<dbReference type="InterPro" id="IPR006680">
    <property type="entry name" value="Amidohydro-rel"/>
</dbReference>
<dbReference type="GO" id="GO:0005737">
    <property type="term" value="C:cytoplasm"/>
    <property type="evidence" value="ECO:0007669"/>
    <property type="project" value="TreeGrafter"/>
</dbReference>
<accession>A0A1R2BNR0</accession>
<dbReference type="EMBL" id="MPUH01000520">
    <property type="protein sequence ID" value="OMJ78459.1"/>
    <property type="molecule type" value="Genomic_DNA"/>
</dbReference>
<gene>
    <name evidence="3" type="ORF">SteCoe_21697</name>
</gene>
<dbReference type="SUPFAM" id="SSF51338">
    <property type="entry name" value="Composite domain of metallo-dependent hydrolases"/>
    <property type="match status" value="1"/>
</dbReference>
<dbReference type="GO" id="GO:0004038">
    <property type="term" value="F:allantoinase activity"/>
    <property type="evidence" value="ECO:0007669"/>
    <property type="project" value="TreeGrafter"/>
</dbReference>
<feature type="compositionally biased region" description="Basic and acidic residues" evidence="1">
    <location>
        <begin position="294"/>
        <end position="304"/>
    </location>
</feature>
<proteinExistence type="predicted"/>
<dbReference type="PANTHER" id="PTHR43668:SF2">
    <property type="entry name" value="ALLANTOINASE"/>
    <property type="match status" value="1"/>
</dbReference>
<keyword evidence="4" id="KW-1185">Reference proteome</keyword>